<evidence type="ECO:0000313" key="4">
    <source>
        <dbReference type="Proteomes" id="UP001180845"/>
    </source>
</evidence>
<evidence type="ECO:0000256" key="1">
    <source>
        <dbReference type="SAM" id="MobiDB-lite"/>
    </source>
</evidence>
<keyword evidence="4" id="KW-1185">Reference proteome</keyword>
<feature type="compositionally biased region" description="Low complexity" evidence="1">
    <location>
        <begin position="46"/>
        <end position="70"/>
    </location>
</feature>
<dbReference type="AlphaFoldDB" id="A0AAE4CNE5"/>
<keyword evidence="2" id="KW-0472">Membrane</keyword>
<accession>A0AAE4CNE5</accession>
<sequence length="244" mass="26403">MTAPARTRTSAARKESSERAQAPERTRARADPREQRARRTRQPGKSGRSGNQRQPSGRRQSSGRGQSSRQQEAKTKAETRAKAKTGTKTEARTKAPSRPRQSSQPSRASKAKQLQTKVVSARAPFVVAVMTVLAAGIVGTLWLSISAVSNSYELRKAEDRVNALSERKETLQAQVSRMSSIPAVQRRARELGLVPGPEPAYLRVHPDGSVTLIGEPEPAKAAAPDSAPQQPSQQTSSAPEESRP</sequence>
<reference evidence="3" key="1">
    <citation type="submission" date="2023-07" db="EMBL/GenBank/DDBJ databases">
        <title>Sequencing the genomes of 1000 actinobacteria strains.</title>
        <authorList>
            <person name="Klenk H.-P."/>
        </authorList>
    </citation>
    <scope>NUCLEOTIDE SEQUENCE</scope>
    <source>
        <strain evidence="3">DSM 45977</strain>
    </source>
</reference>
<evidence type="ECO:0000256" key="2">
    <source>
        <dbReference type="SAM" id="Phobius"/>
    </source>
</evidence>
<dbReference type="Proteomes" id="UP001180845">
    <property type="component" value="Unassembled WGS sequence"/>
</dbReference>
<keyword evidence="2" id="KW-0812">Transmembrane</keyword>
<feature type="region of interest" description="Disordered" evidence="1">
    <location>
        <begin position="1"/>
        <end position="117"/>
    </location>
</feature>
<feature type="compositionally biased region" description="Basic and acidic residues" evidence="1">
    <location>
        <begin position="12"/>
        <end position="37"/>
    </location>
</feature>
<evidence type="ECO:0000313" key="3">
    <source>
        <dbReference type="EMBL" id="MDR7300583.1"/>
    </source>
</evidence>
<gene>
    <name evidence="3" type="ORF">JOF55_000764</name>
</gene>
<feature type="compositionally biased region" description="Low complexity" evidence="1">
    <location>
        <begin position="215"/>
        <end position="244"/>
    </location>
</feature>
<feature type="compositionally biased region" description="Low complexity" evidence="1">
    <location>
        <begin position="94"/>
        <end position="113"/>
    </location>
</feature>
<organism evidence="3 4">
    <name type="scientific">Haloactinomyces albus</name>
    <dbReference type="NCBI Taxonomy" id="1352928"/>
    <lineage>
        <taxon>Bacteria</taxon>
        <taxon>Bacillati</taxon>
        <taxon>Actinomycetota</taxon>
        <taxon>Actinomycetes</taxon>
        <taxon>Actinopolysporales</taxon>
        <taxon>Actinopolysporaceae</taxon>
        <taxon>Haloactinomyces</taxon>
    </lineage>
</organism>
<name>A0AAE4CNE5_9ACTN</name>
<evidence type="ECO:0008006" key="5">
    <source>
        <dbReference type="Google" id="ProtNLM"/>
    </source>
</evidence>
<feature type="transmembrane region" description="Helical" evidence="2">
    <location>
        <begin position="125"/>
        <end position="145"/>
    </location>
</feature>
<comment type="caution">
    <text evidence="3">The sequence shown here is derived from an EMBL/GenBank/DDBJ whole genome shotgun (WGS) entry which is preliminary data.</text>
</comment>
<proteinExistence type="predicted"/>
<dbReference type="RefSeq" id="WP_310269604.1">
    <property type="nucleotide sequence ID" value="NZ_JAVDXW010000001.1"/>
</dbReference>
<protein>
    <recommendedName>
        <fullName evidence="5">Cell division protein FtsL</fullName>
    </recommendedName>
</protein>
<keyword evidence="2" id="KW-1133">Transmembrane helix</keyword>
<feature type="compositionally biased region" description="Basic and acidic residues" evidence="1">
    <location>
        <begin position="71"/>
        <end position="93"/>
    </location>
</feature>
<dbReference type="EMBL" id="JAVDXW010000001">
    <property type="protein sequence ID" value="MDR7300583.1"/>
    <property type="molecule type" value="Genomic_DNA"/>
</dbReference>
<feature type="region of interest" description="Disordered" evidence="1">
    <location>
        <begin position="205"/>
        <end position="244"/>
    </location>
</feature>
<feature type="compositionally biased region" description="Low complexity" evidence="1">
    <location>
        <begin position="1"/>
        <end position="10"/>
    </location>
</feature>